<dbReference type="AlphaFoldDB" id="A0A2R6S501"/>
<evidence type="ECO:0000313" key="2">
    <source>
        <dbReference type="EMBL" id="PSS37325.1"/>
    </source>
</evidence>
<organism evidence="2 3">
    <name type="scientific">Hermanssonia centrifuga</name>
    <dbReference type="NCBI Taxonomy" id="98765"/>
    <lineage>
        <taxon>Eukaryota</taxon>
        <taxon>Fungi</taxon>
        <taxon>Dikarya</taxon>
        <taxon>Basidiomycota</taxon>
        <taxon>Agaricomycotina</taxon>
        <taxon>Agaricomycetes</taxon>
        <taxon>Polyporales</taxon>
        <taxon>Meruliaceae</taxon>
        <taxon>Hermanssonia</taxon>
    </lineage>
</organism>
<accession>A0A2R6S501</accession>
<feature type="region of interest" description="Disordered" evidence="1">
    <location>
        <begin position="1"/>
        <end position="25"/>
    </location>
</feature>
<keyword evidence="3" id="KW-1185">Reference proteome</keyword>
<name>A0A2R6S501_9APHY</name>
<evidence type="ECO:0000313" key="3">
    <source>
        <dbReference type="Proteomes" id="UP000186601"/>
    </source>
</evidence>
<proteinExistence type="predicted"/>
<comment type="caution">
    <text evidence="2">The sequence shown here is derived from an EMBL/GenBank/DDBJ whole genome shotgun (WGS) entry which is preliminary data.</text>
</comment>
<dbReference type="EMBL" id="MLYV02000057">
    <property type="protein sequence ID" value="PSS37325.1"/>
    <property type="molecule type" value="Genomic_DNA"/>
</dbReference>
<gene>
    <name evidence="2" type="ORF">PHLCEN_2v802</name>
</gene>
<protein>
    <submittedName>
        <fullName evidence="2">Uncharacterized protein</fullName>
    </submittedName>
</protein>
<dbReference type="Proteomes" id="UP000186601">
    <property type="component" value="Unassembled WGS sequence"/>
</dbReference>
<evidence type="ECO:0000256" key="1">
    <source>
        <dbReference type="SAM" id="MobiDB-lite"/>
    </source>
</evidence>
<sequence length="79" mass="8710">MTTTRGPNQRWHSEQRYKNSGGAGDDIIVEKDLTQAGGRISARKAKSDDNKRIRVADVVPGVGRVVPHEIAWEDGNRIA</sequence>
<reference evidence="2 3" key="1">
    <citation type="submission" date="2018-02" db="EMBL/GenBank/DDBJ databases">
        <title>Genome sequence of the basidiomycete white-rot fungus Phlebia centrifuga.</title>
        <authorList>
            <person name="Granchi Z."/>
            <person name="Peng M."/>
            <person name="de Vries R.P."/>
            <person name="Hilden K."/>
            <person name="Makela M.R."/>
            <person name="Grigoriev I."/>
            <person name="Riley R."/>
        </authorList>
    </citation>
    <scope>NUCLEOTIDE SEQUENCE [LARGE SCALE GENOMIC DNA]</scope>
    <source>
        <strain evidence="2 3">FBCC195</strain>
    </source>
</reference>